<evidence type="ECO:0000313" key="2">
    <source>
        <dbReference type="EMBL" id="CAA7269020.1"/>
    </source>
</evidence>
<accession>A0A8S0WGP1</accession>
<evidence type="ECO:0000256" key="1">
    <source>
        <dbReference type="SAM" id="MobiDB-lite"/>
    </source>
</evidence>
<proteinExistence type="predicted"/>
<protein>
    <submittedName>
        <fullName evidence="2">Uncharacterized protein</fullName>
    </submittedName>
</protein>
<reference evidence="2 3" key="1">
    <citation type="submission" date="2020-01" db="EMBL/GenBank/DDBJ databases">
        <authorList>
            <person name="Gupta K D."/>
        </authorList>
    </citation>
    <scope>NUCLEOTIDE SEQUENCE [LARGE SCALE GENOMIC DNA]</scope>
</reference>
<name>A0A8S0WGP1_CYCAE</name>
<feature type="compositionally biased region" description="Low complexity" evidence="1">
    <location>
        <begin position="622"/>
        <end position="633"/>
    </location>
</feature>
<keyword evidence="3" id="KW-1185">Reference proteome</keyword>
<comment type="caution">
    <text evidence="2">The sequence shown here is derived from an EMBL/GenBank/DDBJ whole genome shotgun (WGS) entry which is preliminary data.</text>
</comment>
<dbReference type="Proteomes" id="UP000467700">
    <property type="component" value="Unassembled WGS sequence"/>
</dbReference>
<evidence type="ECO:0000313" key="3">
    <source>
        <dbReference type="Proteomes" id="UP000467700"/>
    </source>
</evidence>
<feature type="compositionally biased region" description="Acidic residues" evidence="1">
    <location>
        <begin position="703"/>
        <end position="713"/>
    </location>
</feature>
<feature type="compositionally biased region" description="Basic residues" evidence="1">
    <location>
        <begin position="545"/>
        <end position="563"/>
    </location>
</feature>
<feature type="region of interest" description="Disordered" evidence="1">
    <location>
        <begin position="532"/>
        <end position="566"/>
    </location>
</feature>
<feature type="compositionally biased region" description="Basic residues" evidence="1">
    <location>
        <begin position="679"/>
        <end position="691"/>
    </location>
</feature>
<organism evidence="2 3">
    <name type="scientific">Cyclocybe aegerita</name>
    <name type="common">Black poplar mushroom</name>
    <name type="synonym">Agrocybe aegerita</name>
    <dbReference type="NCBI Taxonomy" id="1973307"/>
    <lineage>
        <taxon>Eukaryota</taxon>
        <taxon>Fungi</taxon>
        <taxon>Dikarya</taxon>
        <taxon>Basidiomycota</taxon>
        <taxon>Agaricomycotina</taxon>
        <taxon>Agaricomycetes</taxon>
        <taxon>Agaricomycetidae</taxon>
        <taxon>Agaricales</taxon>
        <taxon>Agaricineae</taxon>
        <taxon>Bolbitiaceae</taxon>
        <taxon>Cyclocybe</taxon>
    </lineage>
</organism>
<gene>
    <name evidence="2" type="ORF">AAE3_LOCUS11265</name>
</gene>
<sequence>MRYKTITSALDRPTYRQTRRRVVEQTFPNKSTILEGTNTSGTPSYQIKTDSASFNSLSLQLSATRPTSNSGIGSPPTPSLTYNVRQTPAALALSVATSTLISTAILAHLAKGRSNRRVIEDIRTNTTHTSNDAAVAHPTCPVDFGSGDILVELVCPTPYANAGPTCDPALRLNTLELDYYWQMFIPICEVGDGPGTDLIDPLPLPMTSPVSQRTDVGKFIAGDLAFNGTRGYDPFLPLRACLSTEGCDNNCSVFQIDAMEKAILSSIFPPPADFTFENLNLKSIIAGLTVLIDIRKRPFNVTITRYVQGNPSASHSMHCLPREGARFIPTMIARHIATTVLTAIEQQVAKSSHFFAVEAIPGVLQTVNLIREELSFEKIEIVVALTVLAVCLVKALLCILCKLSWIFGRKKPQTTGALLSTSTHVTTIDNLEMDAISDAIFNALHPPGSFQIGANIQQTLATIRRPDTILTSASFSFDLAPIAEATPKDNLVNDDAPVDADVTLVEENAMSSVVDVHYELAFDPDETFREHNYTTDIDGEDSLKERKRKPRKRGGDRRRRPKQPKVEVEVEVAVVRVTVSTTTETFSHSTDERAPELSEDDIEEEISLDFKETPTIEVGQVSSEASSWSSKFSRLNPEAPDFVPVSSTSSGSSVPAPADSNAIQPPAVPTRTPISARPPGRRRRKHHRKNKNKEIEDGRTGGSDDDENPSSLD</sequence>
<dbReference type="EMBL" id="CACVBS010000073">
    <property type="protein sequence ID" value="CAA7269020.1"/>
    <property type="molecule type" value="Genomic_DNA"/>
</dbReference>
<feature type="region of interest" description="Disordered" evidence="1">
    <location>
        <begin position="607"/>
        <end position="713"/>
    </location>
</feature>
<feature type="compositionally biased region" description="Low complexity" evidence="1">
    <location>
        <begin position="643"/>
        <end position="657"/>
    </location>
</feature>
<dbReference type="AlphaFoldDB" id="A0A8S0WGP1"/>